<evidence type="ECO:0000313" key="1">
    <source>
        <dbReference type="EMBL" id="RLL47753.1"/>
    </source>
</evidence>
<dbReference type="Proteomes" id="UP000270219">
    <property type="component" value="Unassembled WGS sequence"/>
</dbReference>
<evidence type="ECO:0000313" key="2">
    <source>
        <dbReference type="Proteomes" id="UP000270219"/>
    </source>
</evidence>
<sequence>MFWINIDKSAKTITRHEPHCNFIPKQETKFKGLQRELRDGGWFSIHPYEYDQQFYYSIYPDFKRKQCGSCRKLK</sequence>
<keyword evidence="2" id="KW-1185">Reference proteome</keyword>
<proteinExistence type="predicted"/>
<gene>
    <name evidence="1" type="ORF">D8M04_00265</name>
</gene>
<dbReference type="EMBL" id="RCHR01000001">
    <property type="protein sequence ID" value="RLL47753.1"/>
    <property type="molecule type" value="Genomic_DNA"/>
</dbReference>
<organism evidence="1 2">
    <name type="scientific">Oceanobacillus piezotolerans</name>
    <dbReference type="NCBI Taxonomy" id="2448030"/>
    <lineage>
        <taxon>Bacteria</taxon>
        <taxon>Bacillati</taxon>
        <taxon>Bacillota</taxon>
        <taxon>Bacilli</taxon>
        <taxon>Bacillales</taxon>
        <taxon>Bacillaceae</taxon>
        <taxon>Oceanobacillus</taxon>
    </lineage>
</organism>
<comment type="caution">
    <text evidence="1">The sequence shown here is derived from an EMBL/GenBank/DDBJ whole genome shotgun (WGS) entry which is preliminary data.</text>
</comment>
<protein>
    <submittedName>
        <fullName evidence="1">Uncharacterized protein</fullName>
    </submittedName>
</protein>
<name>A0A498D8Z5_9BACI</name>
<dbReference type="AlphaFoldDB" id="A0A498D8Z5"/>
<reference evidence="1 2" key="1">
    <citation type="submission" date="2018-10" db="EMBL/GenBank/DDBJ databases">
        <title>Oceanobacillus sp. YLB-02 draft genome.</title>
        <authorList>
            <person name="Yu L."/>
        </authorList>
    </citation>
    <scope>NUCLEOTIDE SEQUENCE [LARGE SCALE GENOMIC DNA]</scope>
    <source>
        <strain evidence="1 2">YLB-02</strain>
    </source>
</reference>
<accession>A0A498D8Z5</accession>